<gene>
    <name evidence="2" type="ORF">AN619_02680</name>
</gene>
<sequence length="318" mass="37035">MIKVYELLIENQGKVYRPLVEDGITWTTERQGAPGKLEFKVLKDDLINFQEGNPVRFRVDGQNVFFGFVWDKRRDKDQLISVIAYDQLRYLKYKDTYLYTNKKASDVIKMIAADQKLEVGEIEDTGYVIQQRLRDNETFFDIIYDALSLTFDNTKKLYVLYDDYGRLALRNAESMMLDLVVGENAAENFEYVTSLDGVYNQIKLSYDNESTGKRDIYIAKDSNSINNWGLLQYFEKINEKTNVQVKANTLLEIYNKKSRSLEIKKAIGDKRVRAGTSVIVYLPGIGDTSIQNYMQVERVVHYFADNEHFMDLKLRGRL</sequence>
<evidence type="ECO:0000313" key="3">
    <source>
        <dbReference type="Proteomes" id="UP000070456"/>
    </source>
</evidence>
<feature type="domain" description="YqbQ/XkdQ" evidence="1">
    <location>
        <begin position="24"/>
        <end position="315"/>
    </location>
</feature>
<accession>A0A140LCL8</accession>
<dbReference type="STRING" id="520762.AN619_02680"/>
<dbReference type="Pfam" id="PF24032">
    <property type="entry name" value="YQBQ"/>
    <property type="match status" value="1"/>
</dbReference>
<reference evidence="2 3" key="1">
    <citation type="submission" date="2015-12" db="EMBL/GenBank/DDBJ databases">
        <title>Draft genome sequence of the thermoanaerobe Thermotalea metallivorans, an isolate from the runoff channel of the Great Artesian Basin, Australia.</title>
        <authorList>
            <person name="Patel B.K."/>
        </authorList>
    </citation>
    <scope>NUCLEOTIDE SEQUENCE [LARGE SCALE GENOMIC DNA]</scope>
    <source>
        <strain evidence="2 3">B2-1</strain>
    </source>
</reference>
<dbReference type="Proteomes" id="UP000070456">
    <property type="component" value="Unassembled WGS sequence"/>
</dbReference>
<dbReference type="SUPFAM" id="SSF69279">
    <property type="entry name" value="Phage tail proteins"/>
    <property type="match status" value="1"/>
</dbReference>
<evidence type="ECO:0000259" key="1">
    <source>
        <dbReference type="Pfam" id="PF24032"/>
    </source>
</evidence>
<proteinExistence type="predicted"/>
<dbReference type="InterPro" id="IPR056937">
    <property type="entry name" value="YqbQ/XkdQ"/>
</dbReference>
<keyword evidence="3" id="KW-1185">Reference proteome</keyword>
<name>A0A140LCL8_9FIRM</name>
<protein>
    <recommendedName>
        <fullName evidence="1">YqbQ/XkdQ domain-containing protein</fullName>
    </recommendedName>
</protein>
<comment type="caution">
    <text evidence="2">The sequence shown here is derived from an EMBL/GenBank/DDBJ whole genome shotgun (WGS) entry which is preliminary data.</text>
</comment>
<organism evidence="2 3">
    <name type="scientific">Thermotalea metallivorans</name>
    <dbReference type="NCBI Taxonomy" id="520762"/>
    <lineage>
        <taxon>Bacteria</taxon>
        <taxon>Bacillati</taxon>
        <taxon>Bacillota</taxon>
        <taxon>Clostridia</taxon>
        <taxon>Peptostreptococcales</taxon>
        <taxon>Thermotaleaceae</taxon>
        <taxon>Thermotalea</taxon>
    </lineage>
</organism>
<evidence type="ECO:0000313" key="2">
    <source>
        <dbReference type="EMBL" id="KXG78293.1"/>
    </source>
</evidence>
<dbReference type="AlphaFoldDB" id="A0A140LCL8"/>
<dbReference type="EMBL" id="LOEE01000006">
    <property type="protein sequence ID" value="KXG78293.1"/>
    <property type="molecule type" value="Genomic_DNA"/>
</dbReference>